<name>A0A1F6FGT4_9BACT</name>
<dbReference type="AlphaFoldDB" id="A0A1F6FGT4"/>
<feature type="compositionally biased region" description="Polar residues" evidence="1">
    <location>
        <begin position="137"/>
        <end position="146"/>
    </location>
</feature>
<proteinExistence type="predicted"/>
<accession>A0A1F6FGT4</accession>
<comment type="caution">
    <text evidence="2">The sequence shown here is derived from an EMBL/GenBank/DDBJ whole genome shotgun (WGS) entry which is preliminary data.</text>
</comment>
<gene>
    <name evidence="2" type="ORF">A3G90_03320</name>
</gene>
<evidence type="ECO:0000256" key="1">
    <source>
        <dbReference type="SAM" id="MobiDB-lite"/>
    </source>
</evidence>
<protein>
    <submittedName>
        <fullName evidence="2">Uncharacterized protein</fullName>
    </submittedName>
</protein>
<feature type="compositionally biased region" description="Basic and acidic residues" evidence="1">
    <location>
        <begin position="147"/>
        <end position="157"/>
    </location>
</feature>
<dbReference type="Proteomes" id="UP000177325">
    <property type="component" value="Unassembled WGS sequence"/>
</dbReference>
<reference evidence="2 3" key="1">
    <citation type="journal article" date="2016" name="Nat. Commun.">
        <title>Thousands of microbial genomes shed light on interconnected biogeochemical processes in an aquifer system.</title>
        <authorList>
            <person name="Anantharaman K."/>
            <person name="Brown C.T."/>
            <person name="Hug L.A."/>
            <person name="Sharon I."/>
            <person name="Castelle C.J."/>
            <person name="Probst A.J."/>
            <person name="Thomas B.C."/>
            <person name="Singh A."/>
            <person name="Wilkins M.J."/>
            <person name="Karaoz U."/>
            <person name="Brodie E.L."/>
            <person name="Williams K.H."/>
            <person name="Hubbard S.S."/>
            <person name="Banfield J.F."/>
        </authorList>
    </citation>
    <scope>NUCLEOTIDE SEQUENCE [LARGE SCALE GENOMIC DNA]</scope>
</reference>
<sequence length="163" mass="17693">MYLTVASQGAVLDVGNEFGLFVDHQVTPATTIAPGAVRDLVQTRFRDSTQSMVFSEVGGEPGATAASLLMAAFTPLNPPAIFHVDLDGHGAARTALVGAVHDFAPETPPQVRRRRRRRYFSGAAKLHGVNRDWPQDNCGTTASQRQQNRENESDMCVHENSFG</sequence>
<dbReference type="EMBL" id="MFMM01000001">
    <property type="protein sequence ID" value="OGG85065.1"/>
    <property type="molecule type" value="Genomic_DNA"/>
</dbReference>
<evidence type="ECO:0000313" key="3">
    <source>
        <dbReference type="Proteomes" id="UP000177325"/>
    </source>
</evidence>
<evidence type="ECO:0000313" key="2">
    <source>
        <dbReference type="EMBL" id="OGG85065.1"/>
    </source>
</evidence>
<dbReference type="STRING" id="1798525.A3G90_03320"/>
<organism evidence="2 3">
    <name type="scientific">Candidatus Kaiserbacteria bacterium RIFCSPLOWO2_12_FULL_45_26</name>
    <dbReference type="NCBI Taxonomy" id="1798525"/>
    <lineage>
        <taxon>Bacteria</taxon>
        <taxon>Candidatus Kaiseribacteriota</taxon>
    </lineage>
</organism>
<feature type="region of interest" description="Disordered" evidence="1">
    <location>
        <begin position="130"/>
        <end position="163"/>
    </location>
</feature>